<dbReference type="EMBL" id="CP117420">
    <property type="protein sequence ID" value="WCT80254.1"/>
    <property type="molecule type" value="Genomic_DNA"/>
</dbReference>
<sequence length="135" mass="14340">MSHCLPWGASPIDLAEEEPGEVKFLDEQGEVPAPDPEIGAQERMAAWTGTRGGLGWAMGTLGVSTLALLALNSHALANWANQLPVTPASDPIVERAEAWHTEAGRWGLNSVVDRVEQAAAAMRKAKWPSAPAPKP</sequence>
<protein>
    <submittedName>
        <fullName evidence="1">Uncharacterized protein</fullName>
    </submittedName>
</protein>
<evidence type="ECO:0000313" key="2">
    <source>
        <dbReference type="Proteomes" id="UP001218231"/>
    </source>
</evidence>
<keyword evidence="1" id="KW-0614">Plasmid</keyword>
<dbReference type="RefSeq" id="WP_273620521.1">
    <property type="nucleotide sequence ID" value="NZ_CP117420.1"/>
</dbReference>
<gene>
    <name evidence="1" type="ORF">PQ457_22175</name>
</gene>
<geneLocation type="plasmid" evidence="1 2">
    <name>unnamed3</name>
</geneLocation>
<accession>A0ABY7U429</accession>
<proteinExistence type="predicted"/>
<name>A0ABY7U429_9SPHN</name>
<keyword evidence="2" id="KW-1185">Reference proteome</keyword>
<organism evidence="1 2">
    <name type="scientific">Novosphingobium humi</name>
    <dbReference type="NCBI Taxonomy" id="2282397"/>
    <lineage>
        <taxon>Bacteria</taxon>
        <taxon>Pseudomonadati</taxon>
        <taxon>Pseudomonadota</taxon>
        <taxon>Alphaproteobacteria</taxon>
        <taxon>Sphingomonadales</taxon>
        <taxon>Sphingomonadaceae</taxon>
        <taxon>Novosphingobium</taxon>
    </lineage>
</organism>
<dbReference type="Proteomes" id="UP001218231">
    <property type="component" value="Plasmid unnamed3"/>
</dbReference>
<reference evidence="1 2" key="1">
    <citation type="submission" date="2023-02" db="EMBL/GenBank/DDBJ databases">
        <title>Genome sequence of Novosphingobium humi KACC 19094.</title>
        <authorList>
            <person name="Kim S."/>
            <person name="Heo J."/>
            <person name="Kwon S.-W."/>
        </authorList>
    </citation>
    <scope>NUCLEOTIDE SEQUENCE [LARGE SCALE GENOMIC DNA]</scope>
    <source>
        <strain evidence="1 2">KACC 19094</strain>
        <plasmid evidence="1 2">unnamed3</plasmid>
    </source>
</reference>
<evidence type="ECO:0000313" key="1">
    <source>
        <dbReference type="EMBL" id="WCT80254.1"/>
    </source>
</evidence>